<dbReference type="AlphaFoldDB" id="M2Q206"/>
<evidence type="ECO:0000313" key="1">
    <source>
        <dbReference type="EMBL" id="EMD30853.1"/>
    </source>
</evidence>
<reference evidence="1 2" key="1">
    <citation type="journal article" date="2012" name="Proc. Natl. Acad. Sci. U.S.A.">
        <title>Comparative genomics of Ceriporiopsis subvermispora and Phanerochaete chrysosporium provide insight into selective ligninolysis.</title>
        <authorList>
            <person name="Fernandez-Fueyo E."/>
            <person name="Ruiz-Duenas F.J."/>
            <person name="Ferreira P."/>
            <person name="Floudas D."/>
            <person name="Hibbett D.S."/>
            <person name="Canessa P."/>
            <person name="Larrondo L.F."/>
            <person name="James T.Y."/>
            <person name="Seelenfreund D."/>
            <person name="Lobos S."/>
            <person name="Polanco R."/>
            <person name="Tello M."/>
            <person name="Honda Y."/>
            <person name="Watanabe T."/>
            <person name="Watanabe T."/>
            <person name="Ryu J.S."/>
            <person name="Kubicek C.P."/>
            <person name="Schmoll M."/>
            <person name="Gaskell J."/>
            <person name="Hammel K.E."/>
            <person name="St John F.J."/>
            <person name="Vanden Wymelenberg A."/>
            <person name="Sabat G."/>
            <person name="Splinter BonDurant S."/>
            <person name="Syed K."/>
            <person name="Yadav J.S."/>
            <person name="Doddapaneni H."/>
            <person name="Subramanian V."/>
            <person name="Lavin J.L."/>
            <person name="Oguiza J.A."/>
            <person name="Perez G."/>
            <person name="Pisabarro A.G."/>
            <person name="Ramirez L."/>
            <person name="Santoyo F."/>
            <person name="Master E."/>
            <person name="Coutinho P.M."/>
            <person name="Henrissat B."/>
            <person name="Lombard V."/>
            <person name="Magnuson J.K."/>
            <person name="Kuees U."/>
            <person name="Hori C."/>
            <person name="Igarashi K."/>
            <person name="Samejima M."/>
            <person name="Held B.W."/>
            <person name="Barry K.W."/>
            <person name="LaButti K.M."/>
            <person name="Lapidus A."/>
            <person name="Lindquist E.A."/>
            <person name="Lucas S.M."/>
            <person name="Riley R."/>
            <person name="Salamov A.A."/>
            <person name="Hoffmeister D."/>
            <person name="Schwenk D."/>
            <person name="Hadar Y."/>
            <person name="Yarden O."/>
            <person name="de Vries R.P."/>
            <person name="Wiebenga A."/>
            <person name="Stenlid J."/>
            <person name="Eastwood D."/>
            <person name="Grigoriev I.V."/>
            <person name="Berka R.M."/>
            <person name="Blanchette R.A."/>
            <person name="Kersten P."/>
            <person name="Martinez A.T."/>
            <person name="Vicuna R."/>
            <person name="Cullen D."/>
        </authorList>
    </citation>
    <scope>NUCLEOTIDE SEQUENCE [LARGE SCALE GENOMIC DNA]</scope>
    <source>
        <strain evidence="1 2">B</strain>
    </source>
</reference>
<organism evidence="1 2">
    <name type="scientific">Ceriporiopsis subvermispora (strain B)</name>
    <name type="common">White-rot fungus</name>
    <name type="synonym">Gelatoporia subvermispora</name>
    <dbReference type="NCBI Taxonomy" id="914234"/>
    <lineage>
        <taxon>Eukaryota</taxon>
        <taxon>Fungi</taxon>
        <taxon>Dikarya</taxon>
        <taxon>Basidiomycota</taxon>
        <taxon>Agaricomycotina</taxon>
        <taxon>Agaricomycetes</taxon>
        <taxon>Polyporales</taxon>
        <taxon>Gelatoporiaceae</taxon>
        <taxon>Gelatoporia</taxon>
    </lineage>
</organism>
<dbReference type="HOGENOM" id="CLU_1337358_0_0_1"/>
<proteinExistence type="predicted"/>
<protein>
    <submittedName>
        <fullName evidence="1">Uncharacterized protein</fullName>
    </submittedName>
</protein>
<evidence type="ECO:0000313" key="2">
    <source>
        <dbReference type="Proteomes" id="UP000016930"/>
    </source>
</evidence>
<accession>M2Q206</accession>
<name>M2Q206_CERS8</name>
<keyword evidence="2" id="KW-1185">Reference proteome</keyword>
<dbReference type="Proteomes" id="UP000016930">
    <property type="component" value="Unassembled WGS sequence"/>
</dbReference>
<gene>
    <name evidence="1" type="ORF">CERSUDRAFT_78583</name>
</gene>
<dbReference type="EMBL" id="KB445832">
    <property type="protein sequence ID" value="EMD30853.1"/>
    <property type="molecule type" value="Genomic_DNA"/>
</dbReference>
<sequence>MSTANNITPASDAERAAMAARAFYQRLDPIRLLHDPLFSRYGLCAMPYISRWHPHQSCPEVETLYSGDRAIFVWLVGVVKTCQFFSVEGTPLPCATVELSFLDARDRDAAIWWHLMKDTEQTVTVRRNELARHQGNPVGGTFDASTDTVLNLNNIIQPSRRMDTRLIQPGHVVAAGCVIYRQSNSWWNIKMVMINIIVLHKRRFM</sequence>